<organism evidence="2 3">
    <name type="scientific">Halopiger aswanensis</name>
    <dbReference type="NCBI Taxonomy" id="148449"/>
    <lineage>
        <taxon>Archaea</taxon>
        <taxon>Methanobacteriati</taxon>
        <taxon>Methanobacteriota</taxon>
        <taxon>Stenosarchaea group</taxon>
        <taxon>Halobacteria</taxon>
        <taxon>Halobacteriales</taxon>
        <taxon>Natrialbaceae</taxon>
        <taxon>Halopiger</taxon>
    </lineage>
</organism>
<dbReference type="Proteomes" id="UP000283805">
    <property type="component" value="Unassembled WGS sequence"/>
</dbReference>
<proteinExistence type="predicted"/>
<dbReference type="RefSeq" id="WP_120243343.1">
    <property type="nucleotide sequence ID" value="NZ_RAPO01000001.1"/>
</dbReference>
<keyword evidence="3" id="KW-1185">Reference proteome</keyword>
<feature type="transmembrane region" description="Helical" evidence="1">
    <location>
        <begin position="21"/>
        <end position="40"/>
    </location>
</feature>
<evidence type="ECO:0000256" key="1">
    <source>
        <dbReference type="SAM" id="Phobius"/>
    </source>
</evidence>
<name>A0A3R7DFD5_9EURY</name>
<protein>
    <submittedName>
        <fullName evidence="2">Uncharacterized protein</fullName>
    </submittedName>
</protein>
<reference evidence="2 3" key="1">
    <citation type="submission" date="2018-09" db="EMBL/GenBank/DDBJ databases">
        <title>Genomic Encyclopedia of Archaeal and Bacterial Type Strains, Phase II (KMG-II): from individual species to whole genera.</title>
        <authorList>
            <person name="Goeker M."/>
        </authorList>
    </citation>
    <scope>NUCLEOTIDE SEQUENCE [LARGE SCALE GENOMIC DNA]</scope>
    <source>
        <strain evidence="2 3">DSM 13151</strain>
    </source>
</reference>
<dbReference type="EMBL" id="RAPO01000001">
    <property type="protein sequence ID" value="RKD97855.1"/>
    <property type="molecule type" value="Genomic_DNA"/>
</dbReference>
<keyword evidence="1" id="KW-0472">Membrane</keyword>
<dbReference type="Pfam" id="PF23959">
    <property type="entry name" value="DUF7288"/>
    <property type="match status" value="1"/>
</dbReference>
<accession>A0A3R7DFD5</accession>
<evidence type="ECO:0000313" key="3">
    <source>
        <dbReference type="Proteomes" id="UP000283805"/>
    </source>
</evidence>
<comment type="caution">
    <text evidence="2">The sequence shown here is derived from an EMBL/GenBank/DDBJ whole genome shotgun (WGS) entry which is preliminary data.</text>
</comment>
<dbReference type="OrthoDB" id="324613at2157"/>
<keyword evidence="1" id="KW-1133">Transmembrane helix</keyword>
<dbReference type="AlphaFoldDB" id="A0A3R7DFD5"/>
<evidence type="ECO:0000313" key="2">
    <source>
        <dbReference type="EMBL" id="RKD97855.1"/>
    </source>
</evidence>
<gene>
    <name evidence="2" type="ORF">ATJ93_0852</name>
</gene>
<keyword evidence="1" id="KW-0812">Transmembrane</keyword>
<sequence length="223" mass="24590">MNDGPTAHNRDSYTRDRAQAYTLEGFIGAMIVLMAVLFALQSAVITPTTGGLADRTVQEQLQQETQDALVVAAANETRNLSYTLRYWEKDGDEIVFNGTDQPGPNGQRVYSEEQFGNFTLGQLFDDRLTETGRSYNVELHYENGSGGELETTHLVYQGSPPSNAQTASYIVTLYDDQPVTGTDEYANLSDAENESNTTPPIPEHHNAGSSALYNVVEVRVIVW</sequence>
<dbReference type="InterPro" id="IPR055712">
    <property type="entry name" value="DUF7288"/>
</dbReference>